<keyword evidence="5 6" id="KW-0863">Zinc-finger</keyword>
<comment type="domain">
    <text evidence="6">The RING-type zinc finger domain is responsible for E3 ligase activity.</text>
</comment>
<dbReference type="InterPro" id="IPR001841">
    <property type="entry name" value="Znf_RING"/>
</dbReference>
<sequence length="81" mass="8877">METGDRDIGFRCHICHQSAEQGPVVTLCGHLYCQSCSCTWVRPVHVCPICDARLDPRTGLLPIRPSGVRVATVSVPSFIVK</sequence>
<keyword evidence="6" id="KW-0479">Metal-binding</keyword>
<dbReference type="STRING" id="74649.A0A2P6PNM8"/>
<reference evidence="8 9" key="1">
    <citation type="journal article" date="2018" name="Nat. Genet.">
        <title>The Rosa genome provides new insights in the design of modern roses.</title>
        <authorList>
            <person name="Bendahmane M."/>
        </authorList>
    </citation>
    <scope>NUCLEOTIDE SEQUENCE [LARGE SCALE GENOMIC DNA]</scope>
    <source>
        <strain evidence="9">cv. Old Blush</strain>
    </source>
</reference>
<comment type="caution">
    <text evidence="8">The sequence shown here is derived from an EMBL/GenBank/DDBJ whole genome shotgun (WGS) entry which is preliminary data.</text>
</comment>
<protein>
    <recommendedName>
        <fullName evidence="6">E3 ubiquitin-protein ligase RMA</fullName>
        <ecNumber evidence="6">2.3.2.27</ecNumber>
    </recommendedName>
    <alternativeName>
        <fullName evidence="6">Protein RING membrane-anchor</fullName>
    </alternativeName>
    <alternativeName>
        <fullName evidence="6">RING-type E3 ubiquitin transferase RMA</fullName>
    </alternativeName>
</protein>
<dbReference type="GO" id="GO:0006511">
    <property type="term" value="P:ubiquitin-dependent protein catabolic process"/>
    <property type="evidence" value="ECO:0007669"/>
    <property type="project" value="UniProtKB-UniRule"/>
</dbReference>
<dbReference type="PROSITE" id="PS50089">
    <property type="entry name" value="ZF_RING_2"/>
    <property type="match status" value="1"/>
</dbReference>
<keyword evidence="3 6" id="KW-0808">Transferase</keyword>
<dbReference type="GO" id="GO:0005789">
    <property type="term" value="C:endoplasmic reticulum membrane"/>
    <property type="evidence" value="ECO:0007669"/>
    <property type="project" value="UniProtKB-SubCell"/>
</dbReference>
<comment type="subcellular location">
    <subcellularLocation>
        <location evidence="6">Endoplasmic reticulum membrane</location>
        <topology evidence="6">Single-pass type IV membrane protein</topology>
    </subcellularLocation>
</comment>
<dbReference type="GO" id="GO:0008270">
    <property type="term" value="F:zinc ion binding"/>
    <property type="evidence" value="ECO:0007669"/>
    <property type="project" value="UniProtKB-KW"/>
</dbReference>
<dbReference type="InterPro" id="IPR013083">
    <property type="entry name" value="Znf_RING/FYVE/PHD"/>
</dbReference>
<comment type="catalytic activity">
    <reaction evidence="1 6">
        <text>S-ubiquitinyl-[E2 ubiquitin-conjugating enzyme]-L-cysteine + [acceptor protein]-L-lysine = [E2 ubiquitin-conjugating enzyme]-L-cysteine + N(6)-ubiquitinyl-[acceptor protein]-L-lysine.</text>
        <dbReference type="EC" id="2.3.2.27"/>
    </reaction>
</comment>
<evidence type="ECO:0000256" key="2">
    <source>
        <dbReference type="ARBA" id="ARBA00004906"/>
    </source>
</evidence>
<evidence type="ECO:0000313" key="8">
    <source>
        <dbReference type="EMBL" id="PRQ23539.1"/>
    </source>
</evidence>
<dbReference type="Gramene" id="PRQ23539">
    <property type="protein sequence ID" value="PRQ23539"/>
    <property type="gene ID" value="RchiOBHm_Chr6g0262481"/>
</dbReference>
<feature type="domain" description="RING-type" evidence="7">
    <location>
        <begin position="12"/>
        <end position="51"/>
    </location>
</feature>
<comment type="function">
    <text evidence="6">E3 ubiquitin-protein ligase.</text>
</comment>
<name>A0A2P6PNM8_ROSCH</name>
<dbReference type="SMART" id="SM00184">
    <property type="entry name" value="RING"/>
    <property type="match status" value="1"/>
</dbReference>
<accession>A0A2P6PNM8</accession>
<keyword evidence="9" id="KW-1185">Reference proteome</keyword>
<evidence type="ECO:0000256" key="6">
    <source>
        <dbReference type="RuleBase" id="RU369090"/>
    </source>
</evidence>
<evidence type="ECO:0000259" key="7">
    <source>
        <dbReference type="PROSITE" id="PS50089"/>
    </source>
</evidence>
<keyword evidence="6" id="KW-0862">Zinc</keyword>
<evidence type="ECO:0000256" key="1">
    <source>
        <dbReference type="ARBA" id="ARBA00000900"/>
    </source>
</evidence>
<proteinExistence type="predicted"/>
<dbReference type="SUPFAM" id="SSF57850">
    <property type="entry name" value="RING/U-box"/>
    <property type="match status" value="1"/>
</dbReference>
<dbReference type="Proteomes" id="UP000238479">
    <property type="component" value="Chromosome 6"/>
</dbReference>
<gene>
    <name evidence="8" type="ORF">RchiOBHm_Chr6g0262481</name>
</gene>
<dbReference type="Pfam" id="PF13923">
    <property type="entry name" value="zf-C3HC4_2"/>
    <property type="match status" value="1"/>
</dbReference>
<dbReference type="EMBL" id="PDCK01000044">
    <property type="protein sequence ID" value="PRQ23539.1"/>
    <property type="molecule type" value="Genomic_DNA"/>
</dbReference>
<evidence type="ECO:0000256" key="5">
    <source>
        <dbReference type="PROSITE-ProRule" id="PRU00175"/>
    </source>
</evidence>
<dbReference type="PANTHER" id="PTHR12313">
    <property type="entry name" value="E3 UBIQUITIN-PROTEIN LIGASE RNF5-RELATED"/>
    <property type="match status" value="1"/>
</dbReference>
<dbReference type="GO" id="GO:0061630">
    <property type="term" value="F:ubiquitin protein ligase activity"/>
    <property type="evidence" value="ECO:0007669"/>
    <property type="project" value="UniProtKB-UniRule"/>
</dbReference>
<evidence type="ECO:0000256" key="4">
    <source>
        <dbReference type="ARBA" id="ARBA00022786"/>
    </source>
</evidence>
<dbReference type="AlphaFoldDB" id="A0A2P6PNM8"/>
<dbReference type="InterPro" id="IPR045103">
    <property type="entry name" value="RNF5/RNF185-like"/>
</dbReference>
<evidence type="ECO:0000313" key="9">
    <source>
        <dbReference type="Proteomes" id="UP000238479"/>
    </source>
</evidence>
<keyword evidence="4 6" id="KW-0833">Ubl conjugation pathway</keyword>
<organism evidence="8 9">
    <name type="scientific">Rosa chinensis</name>
    <name type="common">China rose</name>
    <dbReference type="NCBI Taxonomy" id="74649"/>
    <lineage>
        <taxon>Eukaryota</taxon>
        <taxon>Viridiplantae</taxon>
        <taxon>Streptophyta</taxon>
        <taxon>Embryophyta</taxon>
        <taxon>Tracheophyta</taxon>
        <taxon>Spermatophyta</taxon>
        <taxon>Magnoliopsida</taxon>
        <taxon>eudicotyledons</taxon>
        <taxon>Gunneridae</taxon>
        <taxon>Pentapetalae</taxon>
        <taxon>rosids</taxon>
        <taxon>fabids</taxon>
        <taxon>Rosales</taxon>
        <taxon>Rosaceae</taxon>
        <taxon>Rosoideae</taxon>
        <taxon>Rosoideae incertae sedis</taxon>
        <taxon>Rosa</taxon>
    </lineage>
</organism>
<keyword evidence="6" id="KW-0256">Endoplasmic reticulum</keyword>
<comment type="pathway">
    <text evidence="2 6">Protein modification; protein ubiquitination.</text>
</comment>
<dbReference type="Gene3D" id="3.30.40.10">
    <property type="entry name" value="Zinc/RING finger domain, C3HC4 (zinc finger)"/>
    <property type="match status" value="1"/>
</dbReference>
<evidence type="ECO:0000256" key="3">
    <source>
        <dbReference type="ARBA" id="ARBA00022679"/>
    </source>
</evidence>
<dbReference type="EC" id="2.3.2.27" evidence="6"/>